<protein>
    <recommendedName>
        <fullName evidence="3">F-box domain-containing protein</fullName>
    </recommendedName>
</protein>
<keyword evidence="2" id="KW-1185">Reference proteome</keyword>
<sequence>MPSPESILSKFSSLAACSSPQGSTSPLNPQLNMFSPIATIPEELLERILTFSIQFTSCDISPPSPLTAIAPRVSPLLVCKLWLRVGTPVYFHSITLATPEQTTRLVSLLNEQPQLGSFVRELKVEGIFPQVLDVMRCLRAARSDQTISLRKLDLQLDGPTSMPDVESFCDALDCVANVQQFVVRKPSSVYLTQPGVMLAMKHISEGFEKVVGFNFC</sequence>
<comment type="caution">
    <text evidence="1">The sequence shown here is derived from an EMBL/GenBank/DDBJ whole genome shotgun (WGS) entry which is preliminary data.</text>
</comment>
<dbReference type="EMBL" id="JASBNA010000005">
    <property type="protein sequence ID" value="KAK7692078.1"/>
    <property type="molecule type" value="Genomic_DNA"/>
</dbReference>
<proteinExistence type="predicted"/>
<reference evidence="1 2" key="1">
    <citation type="submission" date="2022-09" db="EMBL/GenBank/DDBJ databases">
        <authorList>
            <person name="Palmer J.M."/>
        </authorList>
    </citation>
    <scope>NUCLEOTIDE SEQUENCE [LARGE SCALE GENOMIC DNA]</scope>
    <source>
        <strain evidence="1 2">DSM 7382</strain>
    </source>
</reference>
<evidence type="ECO:0000313" key="2">
    <source>
        <dbReference type="Proteomes" id="UP001385951"/>
    </source>
</evidence>
<dbReference type="Proteomes" id="UP001385951">
    <property type="component" value="Unassembled WGS sequence"/>
</dbReference>
<name>A0AAW0GF31_9APHY</name>
<gene>
    <name evidence="1" type="ORF">QCA50_005484</name>
</gene>
<dbReference type="AlphaFoldDB" id="A0AAW0GF31"/>
<evidence type="ECO:0000313" key="1">
    <source>
        <dbReference type="EMBL" id="KAK7692078.1"/>
    </source>
</evidence>
<evidence type="ECO:0008006" key="3">
    <source>
        <dbReference type="Google" id="ProtNLM"/>
    </source>
</evidence>
<accession>A0AAW0GF31</accession>
<organism evidence="1 2">
    <name type="scientific">Cerrena zonata</name>
    <dbReference type="NCBI Taxonomy" id="2478898"/>
    <lineage>
        <taxon>Eukaryota</taxon>
        <taxon>Fungi</taxon>
        <taxon>Dikarya</taxon>
        <taxon>Basidiomycota</taxon>
        <taxon>Agaricomycotina</taxon>
        <taxon>Agaricomycetes</taxon>
        <taxon>Polyporales</taxon>
        <taxon>Cerrenaceae</taxon>
        <taxon>Cerrena</taxon>
    </lineage>
</organism>